<evidence type="ECO:0000313" key="12">
    <source>
        <dbReference type="Proteomes" id="UP000184513"/>
    </source>
</evidence>
<reference evidence="11 12" key="1">
    <citation type="submission" date="2016-11" db="EMBL/GenBank/DDBJ databases">
        <authorList>
            <person name="Jaros S."/>
            <person name="Januszkiewicz K."/>
            <person name="Wedrychowicz H."/>
        </authorList>
    </citation>
    <scope>NUCLEOTIDE SEQUENCE [LARGE SCALE GENOMIC DNA]</scope>
    <source>
        <strain evidence="11 12">CGMCC 1.6102</strain>
    </source>
</reference>
<evidence type="ECO:0000256" key="6">
    <source>
        <dbReference type="ARBA" id="ARBA00022777"/>
    </source>
</evidence>
<dbReference type="Gene3D" id="1.25.40.10">
    <property type="entry name" value="Tetratricopeptide repeat domain"/>
    <property type="match status" value="2"/>
</dbReference>
<dbReference type="InterPro" id="IPR019734">
    <property type="entry name" value="TPR_rpt"/>
</dbReference>
<evidence type="ECO:0000256" key="8">
    <source>
        <dbReference type="PROSITE-ProRule" id="PRU00339"/>
    </source>
</evidence>
<dbReference type="STRING" id="388280.SAMN04488057_107166"/>
<evidence type="ECO:0000256" key="2">
    <source>
        <dbReference type="ARBA" id="ARBA00012438"/>
    </source>
</evidence>
<evidence type="ECO:0000256" key="7">
    <source>
        <dbReference type="ARBA" id="ARBA00022840"/>
    </source>
</evidence>
<evidence type="ECO:0000256" key="4">
    <source>
        <dbReference type="ARBA" id="ARBA00022679"/>
    </source>
</evidence>
<keyword evidence="9" id="KW-0812">Transmembrane</keyword>
<dbReference type="AlphaFoldDB" id="A0A1M7P8W9"/>
<gene>
    <name evidence="11" type="ORF">SAMN04488057_107166</name>
</gene>
<feature type="domain" description="Signal transduction histidine kinase subgroup 2 dimerisation and phosphoacceptor" evidence="10">
    <location>
        <begin position="457"/>
        <end position="529"/>
    </location>
</feature>
<dbReference type="GO" id="GO:0004673">
    <property type="term" value="F:protein histidine kinase activity"/>
    <property type="evidence" value="ECO:0007669"/>
    <property type="project" value="UniProtKB-EC"/>
</dbReference>
<evidence type="ECO:0000256" key="9">
    <source>
        <dbReference type="SAM" id="Phobius"/>
    </source>
</evidence>
<dbReference type="SUPFAM" id="SSF55874">
    <property type="entry name" value="ATPase domain of HSP90 chaperone/DNA topoisomerase II/histidine kinase"/>
    <property type="match status" value="1"/>
</dbReference>
<evidence type="ECO:0000256" key="1">
    <source>
        <dbReference type="ARBA" id="ARBA00000085"/>
    </source>
</evidence>
<dbReference type="InterPro" id="IPR011990">
    <property type="entry name" value="TPR-like_helical_dom_sf"/>
</dbReference>
<sequence length="653" mass="75341">MRFLICIAGFIGFYFFTGNSLYTYGQSQFAYRPAFTYPPDFGPEYLEELKTILSDKQLPDSLNWKMLWDLSYYTHTRDLHSALKFADRGLKSADRAKDLRWQGKFQLIKGAILVRMNEPDLAEELLSTVQNKVDSSDLWLLYTNMGYVYERKGDLLQALDWAKKTLDLGIQTTDIKAQAMAYSDISYLFWKQGKYETGLAYGLHSLELFRKRGIDDLDYDFTHYVVGNNYLALSQFDQAESQFQKSIEMGERFGFYNNLSDAYIALVTLNIEREDFHAAKSAGEKALQYAVLLKNDFMQMRSLLGLGEACMALENFREAENYLQRSIDVAGKDFADYFFLSKVYKNLSEVYEESGAMEKALAFFKTYHLLNQKVFNTETEQKTAELKAALELSQKENIIKQQAMDLAQQKKTATYWLVGSVLLFVFLLLLFRGYRVIKKKNLLLEIQNKEKSFLVRETHHRIKNNLQVVSSLLSLQSAHVKDPLIREIMRESQNRVQSMGLIHQKLYQGKNLAYIEMKDYFTRLGDDILCSFGAEKKVDLVCEMESLELEIVTAIPIGLIVNELITNSLKYAFKKTQAGKIEVYLLRKNQRLELHYRDNGTGFAEKTQDLPPGFGTQLIQLLNSQLNGKMENPIHEGAYFLFSFPATKQTVYA</sequence>
<keyword evidence="12" id="KW-1185">Reference proteome</keyword>
<dbReference type="Gene3D" id="3.30.450.20">
    <property type="entry name" value="PAS domain"/>
    <property type="match status" value="1"/>
</dbReference>
<dbReference type="RefSeq" id="WP_073095073.1">
    <property type="nucleotide sequence ID" value="NZ_FRCY01000007.1"/>
</dbReference>
<dbReference type="Pfam" id="PF13424">
    <property type="entry name" value="TPR_12"/>
    <property type="match status" value="2"/>
</dbReference>
<name>A0A1M7P8W9_9BACT</name>
<dbReference type="PANTHER" id="PTHR41523">
    <property type="entry name" value="TWO-COMPONENT SYSTEM SENSOR PROTEIN"/>
    <property type="match status" value="1"/>
</dbReference>
<keyword evidence="5" id="KW-0547">Nucleotide-binding</keyword>
<feature type="transmembrane region" description="Helical" evidence="9">
    <location>
        <begin position="413"/>
        <end position="431"/>
    </location>
</feature>
<dbReference type="EC" id="2.7.13.3" evidence="2"/>
<keyword evidence="4" id="KW-0808">Transferase</keyword>
<keyword evidence="9" id="KW-1133">Transmembrane helix</keyword>
<evidence type="ECO:0000259" key="10">
    <source>
        <dbReference type="Pfam" id="PF07568"/>
    </source>
</evidence>
<dbReference type="SUPFAM" id="SSF48452">
    <property type="entry name" value="TPR-like"/>
    <property type="match status" value="2"/>
</dbReference>
<dbReference type="InterPro" id="IPR036890">
    <property type="entry name" value="HATPase_C_sf"/>
</dbReference>
<dbReference type="InterPro" id="IPR011495">
    <property type="entry name" value="Sig_transdc_His_kin_sub2_dim/P"/>
</dbReference>
<dbReference type="GO" id="GO:0005524">
    <property type="term" value="F:ATP binding"/>
    <property type="evidence" value="ECO:0007669"/>
    <property type="project" value="UniProtKB-KW"/>
</dbReference>
<keyword evidence="7" id="KW-0067">ATP-binding</keyword>
<dbReference type="Pfam" id="PF07568">
    <property type="entry name" value="HisKA_2"/>
    <property type="match status" value="1"/>
</dbReference>
<comment type="catalytic activity">
    <reaction evidence="1">
        <text>ATP + protein L-histidine = ADP + protein N-phospho-L-histidine.</text>
        <dbReference type="EC" id="2.7.13.3"/>
    </reaction>
</comment>
<dbReference type="Gene3D" id="3.30.565.10">
    <property type="entry name" value="Histidine kinase-like ATPase, C-terminal domain"/>
    <property type="match status" value="1"/>
</dbReference>
<evidence type="ECO:0000313" key="11">
    <source>
        <dbReference type="EMBL" id="SHN13217.1"/>
    </source>
</evidence>
<protein>
    <recommendedName>
        <fullName evidence="2">histidine kinase</fullName>
        <ecNumber evidence="2">2.7.13.3</ecNumber>
    </recommendedName>
</protein>
<keyword evidence="3" id="KW-0597">Phosphoprotein</keyword>
<dbReference type="Proteomes" id="UP000184513">
    <property type="component" value="Unassembled WGS sequence"/>
</dbReference>
<feature type="repeat" description="TPR" evidence="8">
    <location>
        <begin position="220"/>
        <end position="253"/>
    </location>
</feature>
<evidence type="ECO:0000256" key="3">
    <source>
        <dbReference type="ARBA" id="ARBA00022553"/>
    </source>
</evidence>
<keyword evidence="6 11" id="KW-0418">Kinase</keyword>
<dbReference type="SMART" id="SM00028">
    <property type="entry name" value="TPR"/>
    <property type="match status" value="5"/>
</dbReference>
<dbReference type="EMBL" id="FRCY01000007">
    <property type="protein sequence ID" value="SHN13217.1"/>
    <property type="molecule type" value="Genomic_DNA"/>
</dbReference>
<organism evidence="11 12">
    <name type="scientific">Cyclobacterium lianum</name>
    <dbReference type="NCBI Taxonomy" id="388280"/>
    <lineage>
        <taxon>Bacteria</taxon>
        <taxon>Pseudomonadati</taxon>
        <taxon>Bacteroidota</taxon>
        <taxon>Cytophagia</taxon>
        <taxon>Cytophagales</taxon>
        <taxon>Cyclobacteriaceae</taxon>
        <taxon>Cyclobacterium</taxon>
    </lineage>
</organism>
<dbReference type="PROSITE" id="PS50005">
    <property type="entry name" value="TPR"/>
    <property type="match status" value="1"/>
</dbReference>
<proteinExistence type="predicted"/>
<keyword evidence="8" id="KW-0802">TPR repeat</keyword>
<accession>A0A1M7P8W9</accession>
<dbReference type="PANTHER" id="PTHR41523:SF8">
    <property type="entry name" value="ETHYLENE RESPONSE SENSOR PROTEIN"/>
    <property type="match status" value="1"/>
</dbReference>
<dbReference type="OrthoDB" id="9767435at2"/>
<evidence type="ECO:0000256" key="5">
    <source>
        <dbReference type="ARBA" id="ARBA00022741"/>
    </source>
</evidence>
<keyword evidence="9" id="KW-0472">Membrane</keyword>